<protein>
    <recommendedName>
        <fullName evidence="5">DUF2959 domain-containing protein</fullName>
    </recommendedName>
</protein>
<keyword evidence="2" id="KW-0732">Signal</keyword>
<name>I0IFR2_PHYMF</name>
<dbReference type="AlphaFoldDB" id="I0IFR2"/>
<feature type="coiled-coil region" evidence="1">
    <location>
        <begin position="188"/>
        <end position="215"/>
    </location>
</feature>
<feature type="coiled-coil region" evidence="1">
    <location>
        <begin position="88"/>
        <end position="115"/>
    </location>
</feature>
<evidence type="ECO:0000256" key="1">
    <source>
        <dbReference type="SAM" id="Coils"/>
    </source>
</evidence>
<dbReference type="STRING" id="1142394.PSMK_19410"/>
<accession>I0IFR2</accession>
<dbReference type="Proteomes" id="UP000007881">
    <property type="component" value="Chromosome"/>
</dbReference>
<feature type="chain" id="PRO_5003629715" description="DUF2959 domain-containing protein" evidence="2">
    <location>
        <begin position="23"/>
        <end position="225"/>
    </location>
</feature>
<organism evidence="3 4">
    <name type="scientific">Phycisphaera mikurensis (strain NBRC 102666 / KCTC 22515 / FYK2301M01)</name>
    <dbReference type="NCBI Taxonomy" id="1142394"/>
    <lineage>
        <taxon>Bacteria</taxon>
        <taxon>Pseudomonadati</taxon>
        <taxon>Planctomycetota</taxon>
        <taxon>Phycisphaerae</taxon>
        <taxon>Phycisphaerales</taxon>
        <taxon>Phycisphaeraceae</taxon>
        <taxon>Phycisphaera</taxon>
    </lineage>
</organism>
<keyword evidence="4" id="KW-1185">Reference proteome</keyword>
<dbReference type="HOGENOM" id="CLU_1265460_0_0_0"/>
<evidence type="ECO:0000313" key="4">
    <source>
        <dbReference type="Proteomes" id="UP000007881"/>
    </source>
</evidence>
<gene>
    <name evidence="3" type="ordered locus">PSMK_19410</name>
</gene>
<dbReference type="InterPro" id="IPR021342">
    <property type="entry name" value="DUF2959"/>
</dbReference>
<dbReference type="RefSeq" id="WP_014437318.1">
    <property type="nucleotide sequence ID" value="NC_017080.1"/>
</dbReference>
<keyword evidence="1" id="KW-0175">Coiled coil</keyword>
<evidence type="ECO:0000256" key="2">
    <source>
        <dbReference type="SAM" id="SignalP"/>
    </source>
</evidence>
<proteinExistence type="predicted"/>
<sequence length="225" mass="25172">MNPHRPRFPVAAFLILATAAVAATGCQTVREKYYNAWEYVGYDKRERLVDDVQAASEAQGEARDQFVSALDRFKALTSFDGGDLEDTYKELNAAYTSAEARAADVRERIAAVENVSRALFDEWSDDIDLIEDDPKLTRSSEQLLERTRGSLDDVLVKMNNAADSMTPILTKFHNRVIFLKGQLNAQAIASLRDVELDLSNEIDDLIEEMEASIAEADRFIGQMQG</sequence>
<dbReference type="PROSITE" id="PS51257">
    <property type="entry name" value="PROKAR_LIPOPROTEIN"/>
    <property type="match status" value="1"/>
</dbReference>
<feature type="signal peptide" evidence="2">
    <location>
        <begin position="1"/>
        <end position="22"/>
    </location>
</feature>
<dbReference type="eggNOG" id="ENOG502ZBMT">
    <property type="taxonomic scope" value="Bacteria"/>
</dbReference>
<dbReference type="KEGG" id="phm:PSMK_19410"/>
<dbReference type="EMBL" id="AP012338">
    <property type="protein sequence ID" value="BAM04100.1"/>
    <property type="molecule type" value="Genomic_DNA"/>
</dbReference>
<dbReference type="Pfam" id="PF11172">
    <property type="entry name" value="DUF2959"/>
    <property type="match status" value="1"/>
</dbReference>
<dbReference type="OrthoDB" id="9780401at2"/>
<reference evidence="3 4" key="1">
    <citation type="submission" date="2012-02" db="EMBL/GenBank/DDBJ databases">
        <title>Complete genome sequence of Phycisphaera mikurensis NBRC 102666.</title>
        <authorList>
            <person name="Ankai A."/>
            <person name="Hosoyama A."/>
            <person name="Terui Y."/>
            <person name="Sekine M."/>
            <person name="Fukai R."/>
            <person name="Kato Y."/>
            <person name="Nakamura S."/>
            <person name="Yamada-Narita S."/>
            <person name="Kawakoshi A."/>
            <person name="Fukunaga Y."/>
            <person name="Yamazaki S."/>
            <person name="Fujita N."/>
        </authorList>
    </citation>
    <scope>NUCLEOTIDE SEQUENCE [LARGE SCALE GENOMIC DNA]</scope>
    <source>
        <strain evidence="4">NBRC 102666 / KCTC 22515 / FYK2301M01</strain>
    </source>
</reference>
<evidence type="ECO:0000313" key="3">
    <source>
        <dbReference type="EMBL" id="BAM04100.1"/>
    </source>
</evidence>
<evidence type="ECO:0008006" key="5">
    <source>
        <dbReference type="Google" id="ProtNLM"/>
    </source>
</evidence>